<keyword evidence="2 4" id="KW-0689">Ribosomal protein</keyword>
<dbReference type="GO" id="GO:1990904">
    <property type="term" value="C:ribonucleoprotein complex"/>
    <property type="evidence" value="ECO:0007669"/>
    <property type="project" value="UniProtKB-KW"/>
</dbReference>
<keyword evidence="3" id="KW-0687">Ribonucleoprotein</keyword>
<dbReference type="GO" id="GO:0003735">
    <property type="term" value="F:structural constituent of ribosome"/>
    <property type="evidence" value="ECO:0007669"/>
    <property type="project" value="InterPro"/>
</dbReference>
<dbReference type="InterPro" id="IPR020939">
    <property type="entry name" value="Ribosomal_bL34_CS"/>
</dbReference>
<organism evidence="4">
    <name type="scientific">Moramonas marocensis</name>
    <dbReference type="NCBI Taxonomy" id="1805496"/>
    <lineage>
        <taxon>Eukaryota</taxon>
        <taxon>Discoba</taxon>
        <taxon>Jakobida</taxon>
        <taxon>Histionina</taxon>
        <taxon>Moramonas</taxon>
    </lineage>
</organism>
<dbReference type="AlphaFoldDB" id="A0A140F2L4"/>
<dbReference type="GO" id="GO:0006412">
    <property type="term" value="P:translation"/>
    <property type="evidence" value="ECO:0007669"/>
    <property type="project" value="InterPro"/>
</dbReference>
<dbReference type="Pfam" id="PF00468">
    <property type="entry name" value="Ribosomal_L34"/>
    <property type="match status" value="1"/>
</dbReference>
<dbReference type="Gene3D" id="1.10.287.3980">
    <property type="match status" value="1"/>
</dbReference>
<comment type="similarity">
    <text evidence="1">Belongs to the bacterial ribosomal protein bL34 family.</text>
</comment>
<accession>A0A140F2L4</accession>
<protein>
    <submittedName>
        <fullName evidence="4">Ribosomal protein L34</fullName>
    </submittedName>
</protein>
<dbReference type="EMBL" id="KU057178">
    <property type="protein sequence ID" value="AML60648.1"/>
    <property type="molecule type" value="Genomic_DNA"/>
</dbReference>
<evidence type="ECO:0000313" key="4">
    <source>
        <dbReference type="EMBL" id="AML60648.1"/>
    </source>
</evidence>
<gene>
    <name evidence="4" type="ORF">Mmmito_0083</name>
</gene>
<geneLocation type="mitochondrion" evidence="4"/>
<reference evidence="4" key="1">
    <citation type="submission" date="2015-11" db="EMBL/GenBank/DDBJ databases">
        <authorList>
            <person name="Zhang Y."/>
            <person name="Guo Z."/>
        </authorList>
    </citation>
    <scope>NUCLEOTIDE SEQUENCE</scope>
</reference>
<evidence type="ECO:0000256" key="1">
    <source>
        <dbReference type="ARBA" id="ARBA00010111"/>
    </source>
</evidence>
<name>A0A140F2L4_9EUKA</name>
<dbReference type="GO" id="GO:0005840">
    <property type="term" value="C:ribosome"/>
    <property type="evidence" value="ECO:0007669"/>
    <property type="project" value="UniProtKB-KW"/>
</dbReference>
<dbReference type="PROSITE" id="PS00784">
    <property type="entry name" value="RIBOSOMAL_L34"/>
    <property type="match status" value="1"/>
</dbReference>
<keyword evidence="4" id="KW-0496">Mitochondrion</keyword>
<evidence type="ECO:0000256" key="3">
    <source>
        <dbReference type="ARBA" id="ARBA00023274"/>
    </source>
</evidence>
<proteinExistence type="inferred from homology"/>
<sequence length="42" mass="5229">MKRTFQPSLLIRKRRHGFLSRLKNSLHTLKRRIHKRRYQISA</sequence>
<dbReference type="InterPro" id="IPR000271">
    <property type="entry name" value="Ribosomal_bL34"/>
</dbReference>
<evidence type="ECO:0000256" key="2">
    <source>
        <dbReference type="ARBA" id="ARBA00022980"/>
    </source>
</evidence>
<reference evidence="4" key="2">
    <citation type="journal article" date="2016" name="Open Biol.">
        <title>Moramonas marocensis gen. nov., sp. nov.: a jakobid flagellate isolated from desert soil with a bacteria-like, but bloated mitochondrial genome.</title>
        <authorList>
            <person name="Strassert J.F."/>
            <person name="Tikhonenkov D.V."/>
            <person name="Pombert J.F."/>
            <person name="Kolisko M."/>
            <person name="Tai V."/>
            <person name="Mylnikov A.P."/>
            <person name="Keeling P.J."/>
        </authorList>
    </citation>
    <scope>NUCLEOTIDE SEQUENCE</scope>
</reference>